<keyword evidence="7" id="KW-1185">Reference proteome</keyword>
<keyword evidence="3" id="KW-0812">Transmembrane</keyword>
<reference evidence="7" key="1">
    <citation type="journal article" date="2020" name="Appl. Environ. Microbiol.">
        <title>Diazotrophic Anaeromyxobacter Isolates from Soils.</title>
        <authorList>
            <person name="Masuda Y."/>
            <person name="Yamanaka H."/>
            <person name="Xu Z.X."/>
            <person name="Shiratori Y."/>
            <person name="Aono T."/>
            <person name="Amachi S."/>
            <person name="Senoo K."/>
            <person name="Itoh H."/>
        </authorList>
    </citation>
    <scope>NUCLEOTIDE SEQUENCE [LARGE SCALE GENOMIC DNA]</scope>
    <source>
        <strain evidence="7">R267</strain>
    </source>
</reference>
<name>A0A7I9VLG4_9BACT</name>
<comment type="caution">
    <text evidence="6">The sequence shown here is derived from an EMBL/GenBank/DDBJ whole genome shotgun (WGS) entry which is preliminary data.</text>
</comment>
<evidence type="ECO:0000259" key="4">
    <source>
        <dbReference type="Pfam" id="PF25917"/>
    </source>
</evidence>
<feature type="region of interest" description="Disordered" evidence="2">
    <location>
        <begin position="1"/>
        <end position="30"/>
    </location>
</feature>
<sequence length="416" mass="42665">MTPPMQAGHDSSARALPAAVPDPAPEARPGGRKRLLVRAAAAALAALALLFGLHLFLTRGEETTDDAQVEADVVPIAPRVAGAVLRVAVHDDQLVKKGDLLFELDPADHAARAQQAEAELATAQAQAAAADAQVQVVEASARGGFAGARAAVSSSSAALQQADAQIAAAQAAQRRAEAEAVKARADLTRARQLRAGDAIAQAQLDAVEAAAESAEAGVASARANLAAAEEAKQTARGRVGEAEGRLGQSTPVAAQIASAHAGAELAHARVKSAQAALDLARLQLRYTQVVAPADGQVSKLTVREGQLVAVAQPVAQLVPSATYLVANFKETQVGAMRPGQRVDVEVDAYGGKTLQGKVESLSGGTGARFSLLPPDNASGNFVKVVERVPVRIAWVDPPKDLALRAGLSATVTVHTR</sequence>
<feature type="domain" description="p-hydroxybenzoic acid efflux pump subunit AaeA-like beta-barrel" evidence="5">
    <location>
        <begin position="323"/>
        <end position="414"/>
    </location>
</feature>
<dbReference type="InterPro" id="IPR058625">
    <property type="entry name" value="MdtA-like_BSH"/>
</dbReference>
<dbReference type="InterPro" id="IPR058634">
    <property type="entry name" value="AaeA-lik-b-barrel"/>
</dbReference>
<protein>
    <recommendedName>
        <fullName evidence="8">Secretion protein HlyD family protein</fullName>
    </recommendedName>
</protein>
<evidence type="ECO:0008006" key="8">
    <source>
        <dbReference type="Google" id="ProtNLM"/>
    </source>
</evidence>
<feature type="domain" description="Multidrug resistance protein MdtA-like barrel-sandwich hybrid" evidence="4">
    <location>
        <begin position="73"/>
        <end position="317"/>
    </location>
</feature>
<evidence type="ECO:0000256" key="3">
    <source>
        <dbReference type="SAM" id="Phobius"/>
    </source>
</evidence>
<dbReference type="RefSeq" id="WP_235969556.1">
    <property type="nucleotide sequence ID" value="NZ_BJTG01000004.1"/>
</dbReference>
<evidence type="ECO:0000313" key="6">
    <source>
        <dbReference type="EMBL" id="GEJ57256.1"/>
    </source>
</evidence>
<dbReference type="GO" id="GO:0055085">
    <property type="term" value="P:transmembrane transport"/>
    <property type="evidence" value="ECO:0007669"/>
    <property type="project" value="InterPro"/>
</dbReference>
<dbReference type="InterPro" id="IPR050739">
    <property type="entry name" value="MFP"/>
</dbReference>
<dbReference type="SUPFAM" id="SSF111369">
    <property type="entry name" value="HlyD-like secretion proteins"/>
    <property type="match status" value="2"/>
</dbReference>
<dbReference type="PANTHER" id="PTHR30386:SF24">
    <property type="entry name" value="MULTIDRUG RESISTANCE EFFLUX PUMP"/>
    <property type="match status" value="1"/>
</dbReference>
<evidence type="ECO:0000313" key="7">
    <source>
        <dbReference type="Proteomes" id="UP000503640"/>
    </source>
</evidence>
<accession>A0A7I9VLG4</accession>
<proteinExistence type="predicted"/>
<dbReference type="Pfam" id="PF25917">
    <property type="entry name" value="BSH_RND"/>
    <property type="match status" value="1"/>
</dbReference>
<keyword evidence="3" id="KW-1133">Transmembrane helix</keyword>
<dbReference type="Gene3D" id="2.40.30.170">
    <property type="match status" value="1"/>
</dbReference>
<keyword evidence="3" id="KW-0472">Membrane</keyword>
<dbReference type="Gene3D" id="2.40.50.100">
    <property type="match status" value="1"/>
</dbReference>
<gene>
    <name evidence="6" type="ORF">AMYX_19970</name>
</gene>
<dbReference type="Gene3D" id="1.10.287.470">
    <property type="entry name" value="Helix hairpin bin"/>
    <property type="match status" value="1"/>
</dbReference>
<dbReference type="Proteomes" id="UP000503640">
    <property type="component" value="Unassembled WGS sequence"/>
</dbReference>
<organism evidence="6 7">
    <name type="scientific">Anaeromyxobacter diazotrophicus</name>
    <dbReference type="NCBI Taxonomy" id="2590199"/>
    <lineage>
        <taxon>Bacteria</taxon>
        <taxon>Pseudomonadati</taxon>
        <taxon>Myxococcota</taxon>
        <taxon>Myxococcia</taxon>
        <taxon>Myxococcales</taxon>
        <taxon>Cystobacterineae</taxon>
        <taxon>Anaeromyxobacteraceae</taxon>
        <taxon>Anaeromyxobacter</taxon>
    </lineage>
</organism>
<dbReference type="PANTHER" id="PTHR30386">
    <property type="entry name" value="MEMBRANE FUSION SUBUNIT OF EMRAB-TOLC MULTIDRUG EFFLUX PUMP"/>
    <property type="match status" value="1"/>
</dbReference>
<evidence type="ECO:0000256" key="1">
    <source>
        <dbReference type="SAM" id="Coils"/>
    </source>
</evidence>
<evidence type="ECO:0000259" key="5">
    <source>
        <dbReference type="Pfam" id="PF25963"/>
    </source>
</evidence>
<feature type="coiled-coil region" evidence="1">
    <location>
        <begin position="159"/>
        <end position="245"/>
    </location>
</feature>
<keyword evidence="1" id="KW-0175">Coiled coil</keyword>
<dbReference type="AlphaFoldDB" id="A0A7I9VLG4"/>
<dbReference type="Pfam" id="PF25963">
    <property type="entry name" value="Beta-barrel_AAEA"/>
    <property type="match status" value="1"/>
</dbReference>
<dbReference type="PRINTS" id="PR01490">
    <property type="entry name" value="RTXTOXIND"/>
</dbReference>
<evidence type="ECO:0000256" key="2">
    <source>
        <dbReference type="SAM" id="MobiDB-lite"/>
    </source>
</evidence>
<dbReference type="EMBL" id="BJTG01000004">
    <property type="protein sequence ID" value="GEJ57256.1"/>
    <property type="molecule type" value="Genomic_DNA"/>
</dbReference>
<feature type="transmembrane region" description="Helical" evidence="3">
    <location>
        <begin position="35"/>
        <end position="57"/>
    </location>
</feature>